<dbReference type="SUPFAM" id="SSF81593">
    <property type="entry name" value="Nucleotidyltransferase substrate binding subunit/domain"/>
    <property type="match status" value="1"/>
</dbReference>
<dbReference type="Gene3D" id="3.30.460.10">
    <property type="entry name" value="Beta Polymerase, domain 2"/>
    <property type="match status" value="1"/>
</dbReference>
<reference evidence="4 5" key="2">
    <citation type="journal article" date="2017" name="Genome Announc.">
        <title>Draft Genome Sequences of Four Alkaliphilic Bacteria Belonging to the Anaerobacillus Genus.</title>
        <authorList>
            <person name="Bassil N.M."/>
            <person name="Lloyd J.R."/>
        </authorList>
    </citation>
    <scope>NUCLEOTIDE SEQUENCE [LARGE SCALE GENOMIC DNA]</scope>
    <source>
        <strain evidence="4 5">NB2006</strain>
    </source>
</reference>
<feature type="domain" description="Polymerase beta nucleotidyltransferase" evidence="2">
    <location>
        <begin position="16"/>
        <end position="105"/>
    </location>
</feature>
<gene>
    <name evidence="4" type="ORF">AWH56_004975</name>
    <name evidence="3" type="ORF">AWH56_17930</name>
</gene>
<proteinExistence type="predicted"/>
<evidence type="ECO:0000313" key="4">
    <source>
        <dbReference type="EMBL" id="QOY37002.1"/>
    </source>
</evidence>
<dbReference type="InterPro" id="IPR043519">
    <property type="entry name" value="NT_sf"/>
</dbReference>
<dbReference type="Proteomes" id="UP000180175">
    <property type="component" value="Chromosome"/>
</dbReference>
<protein>
    <submittedName>
        <fullName evidence="3 4">Nucleotidyltransferase</fullName>
    </submittedName>
</protein>
<organism evidence="3 5">
    <name type="scientific">Anaerobacillus isosaccharinicus</name>
    <dbReference type="NCBI Taxonomy" id="1532552"/>
    <lineage>
        <taxon>Bacteria</taxon>
        <taxon>Bacillati</taxon>
        <taxon>Bacillota</taxon>
        <taxon>Bacilli</taxon>
        <taxon>Bacillales</taxon>
        <taxon>Bacillaceae</taxon>
        <taxon>Anaerobacillus</taxon>
    </lineage>
</organism>
<accession>A0A1S2L9K0</accession>
<feature type="coiled-coil region" evidence="1">
    <location>
        <begin position="107"/>
        <end position="138"/>
    </location>
</feature>
<evidence type="ECO:0000259" key="2">
    <source>
        <dbReference type="Pfam" id="PF18765"/>
    </source>
</evidence>
<dbReference type="SUPFAM" id="SSF81301">
    <property type="entry name" value="Nucleotidyltransferase"/>
    <property type="match status" value="1"/>
</dbReference>
<evidence type="ECO:0000313" key="3">
    <source>
        <dbReference type="EMBL" id="OIJ08994.1"/>
    </source>
</evidence>
<dbReference type="PANTHER" id="PTHR43449">
    <property type="entry name" value="NUCLEOTIDYLTRANSFERASE"/>
    <property type="match status" value="1"/>
</dbReference>
<reference evidence="3 5" key="1">
    <citation type="submission" date="2016-10" db="EMBL/GenBank/DDBJ databases">
        <title>Draft genome sequences of four alkaliphilic bacteria belonging to the Anaerobacillus genus.</title>
        <authorList>
            <person name="Bassil N.M."/>
            <person name="Lloyd J.R."/>
        </authorList>
    </citation>
    <scope>NUCLEOTIDE SEQUENCE [LARGE SCALE GENOMIC DNA]</scope>
    <source>
        <strain evidence="3 5">NB2006</strain>
    </source>
</reference>
<dbReference type="RefSeq" id="WP_071318331.1">
    <property type="nucleotide sequence ID" value="NZ_CP063356.2"/>
</dbReference>
<dbReference type="PANTHER" id="PTHR43449:SF1">
    <property type="entry name" value="POLYMERASE BETA NUCLEOTIDYLTRANSFERASE DOMAIN-CONTAINING PROTEIN"/>
    <property type="match status" value="1"/>
</dbReference>
<dbReference type="NCBIfam" id="TIGR01987">
    <property type="entry name" value="HI0074"/>
    <property type="match status" value="1"/>
</dbReference>
<reference evidence="4" key="4">
    <citation type="submission" date="2020-10" db="EMBL/GenBank/DDBJ databases">
        <authorList>
            <person name="Bassil N.M."/>
            <person name="Lloyd J.R."/>
        </authorList>
    </citation>
    <scope>NUCLEOTIDE SEQUENCE</scope>
    <source>
        <strain evidence="4">NB2006</strain>
    </source>
</reference>
<sequence length="244" mass="28506">MAEKLINGLSKNDFYKIINVFKSYGEIIEKVLLFGSRARGDFKATSDIDLAIIFRSNCEKIYDIKDQLSEQNIIYTIDVLDYDKISNLKLKKYIDIEGKIIFLTSPEGEVIDNMNKVKDKLEDLEKAIKKLNESLSRDPSLDDIVIDATIQRFEFTYELSWKLMKVYLTYNGSLEVTSPRRAIKEAFKDGIIHQGEKWLKMLEDRNRTSHTYDEEIALEIYQNIKNEYINLFNSLLAEMKARVE</sequence>
<keyword evidence="1" id="KW-0175">Coiled coil</keyword>
<keyword evidence="3" id="KW-0808">Transferase</keyword>
<dbReference type="Pfam" id="PF18765">
    <property type="entry name" value="Polbeta"/>
    <property type="match status" value="1"/>
</dbReference>
<reference evidence="4 5" key="3">
    <citation type="journal article" date="2019" name="Int. J. Syst. Evol. Microbiol.">
        <title>Anaerobacillus isosaccharinicus sp. nov., an alkaliphilic bacterium which degrades isosaccharinic acid.</title>
        <authorList>
            <person name="Bassil N.M."/>
            <person name="Lloyd J.R."/>
        </authorList>
    </citation>
    <scope>NUCLEOTIDE SEQUENCE [LARGE SCALE GENOMIC DNA]</scope>
    <source>
        <strain evidence="4 5">NB2006</strain>
    </source>
</reference>
<dbReference type="EMBL" id="CP063356">
    <property type="protein sequence ID" value="QOY37002.1"/>
    <property type="molecule type" value="Genomic_DNA"/>
</dbReference>
<dbReference type="InterPro" id="IPR010235">
    <property type="entry name" value="HepT"/>
</dbReference>
<keyword evidence="5" id="KW-1185">Reference proteome</keyword>
<dbReference type="AlphaFoldDB" id="A0A1S2L9K0"/>
<name>A0A1S2L9K0_9BACI</name>
<dbReference type="Pfam" id="PF08780">
    <property type="entry name" value="NTase_sub_bind"/>
    <property type="match status" value="1"/>
</dbReference>
<dbReference type="InterPro" id="IPR041633">
    <property type="entry name" value="Polbeta"/>
</dbReference>
<evidence type="ECO:0000313" key="5">
    <source>
        <dbReference type="Proteomes" id="UP000180175"/>
    </source>
</evidence>
<dbReference type="Gene3D" id="1.20.120.330">
    <property type="entry name" value="Nucleotidyltransferases domain 2"/>
    <property type="match status" value="1"/>
</dbReference>
<dbReference type="EMBL" id="LQXD01000157">
    <property type="protein sequence ID" value="OIJ08994.1"/>
    <property type="molecule type" value="Genomic_DNA"/>
</dbReference>
<evidence type="ECO:0000256" key="1">
    <source>
        <dbReference type="SAM" id="Coils"/>
    </source>
</evidence>
<dbReference type="OrthoDB" id="9810452at2"/>
<dbReference type="CDD" id="cd05403">
    <property type="entry name" value="NT_KNTase_like"/>
    <property type="match status" value="1"/>
</dbReference>
<dbReference type="GO" id="GO:0016740">
    <property type="term" value="F:transferase activity"/>
    <property type="evidence" value="ECO:0007669"/>
    <property type="project" value="UniProtKB-KW"/>
</dbReference>
<dbReference type="KEGG" id="aia:AWH56_004975"/>